<dbReference type="InterPro" id="IPR050993">
    <property type="entry name" value="Isochorismatase_domain"/>
</dbReference>
<evidence type="ECO:0000313" key="3">
    <source>
        <dbReference type="Proteomes" id="UP001597044"/>
    </source>
</evidence>
<reference evidence="3" key="1">
    <citation type="journal article" date="2019" name="Int. J. Syst. Evol. Microbiol.">
        <title>The Global Catalogue of Microorganisms (GCM) 10K type strain sequencing project: providing services to taxonomists for standard genome sequencing and annotation.</title>
        <authorList>
            <consortium name="The Broad Institute Genomics Platform"/>
            <consortium name="The Broad Institute Genome Sequencing Center for Infectious Disease"/>
            <person name="Wu L."/>
            <person name="Ma J."/>
        </authorList>
    </citation>
    <scope>NUCLEOTIDE SEQUENCE [LARGE SCALE GENOMIC DNA]</scope>
    <source>
        <strain evidence="3">CCUG 63419</strain>
    </source>
</reference>
<dbReference type="Pfam" id="PF00857">
    <property type="entry name" value="Isochorismatase"/>
    <property type="match status" value="1"/>
</dbReference>
<name>A0ABW3HHT3_9GAMM</name>
<feature type="domain" description="Isochorismatase-like" evidence="1">
    <location>
        <begin position="11"/>
        <end position="155"/>
    </location>
</feature>
<gene>
    <name evidence="2" type="ORF">ACFQ0F_02350</name>
</gene>
<sequence>MTMLLSAKTSVIVAVDLQGRLLPAIDNGSNVLAQAQRLLRMAALLDVPRISTVHRPEKLGPTEAMVRSLVTHEVEKTTFNACHAELLDALPSAADDVVIFGCEAHVCLLQTAMGVLMSGRRVWVVEEACGSRHASDKATAMARLRQAGAQIISVEMAGFEWMHDSLDPRFREFQALVKAV</sequence>
<dbReference type="PANTHER" id="PTHR14119">
    <property type="entry name" value="HYDROLASE"/>
    <property type="match status" value="1"/>
</dbReference>
<evidence type="ECO:0000313" key="2">
    <source>
        <dbReference type="EMBL" id="MFD0949239.1"/>
    </source>
</evidence>
<dbReference type="InterPro" id="IPR036380">
    <property type="entry name" value="Isochorismatase-like_sf"/>
</dbReference>
<dbReference type="InterPro" id="IPR000868">
    <property type="entry name" value="Isochorismatase-like_dom"/>
</dbReference>
<keyword evidence="3" id="KW-1185">Reference proteome</keyword>
<dbReference type="Proteomes" id="UP001597044">
    <property type="component" value="Unassembled WGS sequence"/>
</dbReference>
<organism evidence="2 3">
    <name type="scientific">Paraperlucidibaca wandonensis</name>
    <dbReference type="NCBI Taxonomy" id="1268273"/>
    <lineage>
        <taxon>Bacteria</taxon>
        <taxon>Pseudomonadati</taxon>
        <taxon>Pseudomonadota</taxon>
        <taxon>Gammaproteobacteria</taxon>
        <taxon>Moraxellales</taxon>
        <taxon>Moraxellaceae</taxon>
        <taxon>Paraperlucidibaca</taxon>
    </lineage>
</organism>
<evidence type="ECO:0000259" key="1">
    <source>
        <dbReference type="Pfam" id="PF00857"/>
    </source>
</evidence>
<dbReference type="PANTHER" id="PTHR14119:SF3">
    <property type="entry name" value="ISOCHORISMATASE DOMAIN-CONTAINING PROTEIN 2"/>
    <property type="match status" value="1"/>
</dbReference>
<accession>A0ABW3HHT3</accession>
<dbReference type="EMBL" id="JBHTIT010000001">
    <property type="protein sequence ID" value="MFD0949239.1"/>
    <property type="molecule type" value="Genomic_DNA"/>
</dbReference>
<proteinExistence type="predicted"/>
<comment type="caution">
    <text evidence="2">The sequence shown here is derived from an EMBL/GenBank/DDBJ whole genome shotgun (WGS) entry which is preliminary data.</text>
</comment>
<dbReference type="SUPFAM" id="SSF52499">
    <property type="entry name" value="Isochorismatase-like hydrolases"/>
    <property type="match status" value="1"/>
</dbReference>
<dbReference type="Gene3D" id="3.40.50.850">
    <property type="entry name" value="Isochorismatase-like"/>
    <property type="match status" value="1"/>
</dbReference>
<protein>
    <submittedName>
        <fullName evidence="2">Isochorismatase family protein</fullName>
    </submittedName>
</protein>
<dbReference type="RefSeq" id="WP_379068695.1">
    <property type="nucleotide sequence ID" value="NZ_JBHTIT010000001.1"/>
</dbReference>